<accession>A0A2D2D6V5</accession>
<dbReference type="RefSeq" id="WP_099831942.1">
    <property type="nucleotide sequence ID" value="NZ_CP023738.1"/>
</dbReference>
<organism evidence="3 4">
    <name type="scientific">Methylosinus trichosporium (strain ATCC 35070 / NCIMB 11131 / UNIQEM 75 / OB3b)</name>
    <dbReference type="NCBI Taxonomy" id="595536"/>
    <lineage>
        <taxon>Bacteria</taxon>
        <taxon>Pseudomonadati</taxon>
        <taxon>Pseudomonadota</taxon>
        <taxon>Alphaproteobacteria</taxon>
        <taxon>Hyphomicrobiales</taxon>
        <taxon>Methylocystaceae</taxon>
        <taxon>Methylosinus</taxon>
    </lineage>
</organism>
<gene>
    <name evidence="3" type="ORF">CQW49_22220</name>
</gene>
<dbReference type="Gene3D" id="2.160.20.10">
    <property type="entry name" value="Single-stranded right-handed beta-helix, Pectin lyase-like"/>
    <property type="match status" value="1"/>
</dbReference>
<feature type="domain" description="Filamentous haemagglutinin FhaB/tRNA nuclease CdiA-like TPS" evidence="2">
    <location>
        <begin position="121"/>
        <end position="244"/>
    </location>
</feature>
<keyword evidence="3" id="KW-0614">Plasmid</keyword>
<dbReference type="PANTHER" id="PTHR12338:SF5">
    <property type="entry name" value="ANTIGEN 43-RELATED"/>
    <property type="match status" value="1"/>
</dbReference>
<dbReference type="STRING" id="595536.GCA_000178815_00262"/>
<reference evidence="4" key="1">
    <citation type="submission" date="2017-10" db="EMBL/GenBank/DDBJ databases">
        <title>Completed PacBio SMRT sequence of Methylosinus trichosporium OB3b reveals presence of a third large plasmid.</title>
        <authorList>
            <person name="Charles T.C."/>
            <person name="Lynch M.D.J."/>
            <person name="Heil J.R."/>
            <person name="Cheng J."/>
        </authorList>
    </citation>
    <scope>NUCLEOTIDE SEQUENCE [LARGE SCALE GENOMIC DNA]</scope>
    <source>
        <strain evidence="4">OB3b</strain>
        <plasmid evidence="4">pob3b1</plasmid>
    </source>
</reference>
<dbReference type="Proteomes" id="UP000230709">
    <property type="component" value="Plasmid pOB3b1"/>
</dbReference>
<feature type="compositionally biased region" description="Basic residues" evidence="1">
    <location>
        <begin position="1091"/>
        <end position="1110"/>
    </location>
</feature>
<name>A0A2D2D6V5_METT3</name>
<feature type="region of interest" description="Disordered" evidence="1">
    <location>
        <begin position="1085"/>
        <end position="1150"/>
    </location>
</feature>
<dbReference type="PANTHER" id="PTHR12338">
    <property type="entry name" value="AUTOTRANSPORTER"/>
    <property type="match status" value="1"/>
</dbReference>
<evidence type="ECO:0000256" key="1">
    <source>
        <dbReference type="SAM" id="MobiDB-lite"/>
    </source>
</evidence>
<dbReference type="Pfam" id="PF05860">
    <property type="entry name" value="TPS"/>
    <property type="match status" value="1"/>
</dbReference>
<geneLocation type="plasmid" evidence="4">
    <name>pob3b1</name>
</geneLocation>
<dbReference type="EMBL" id="CP023738">
    <property type="protein sequence ID" value="ATQ70695.1"/>
    <property type="molecule type" value="Genomic_DNA"/>
</dbReference>
<evidence type="ECO:0000259" key="2">
    <source>
        <dbReference type="SMART" id="SM00912"/>
    </source>
</evidence>
<evidence type="ECO:0000313" key="3">
    <source>
        <dbReference type="EMBL" id="ATQ70695.1"/>
    </source>
</evidence>
<dbReference type="InterPro" id="IPR008638">
    <property type="entry name" value="FhaB/CdiA-like_TPS"/>
</dbReference>
<feature type="compositionally biased region" description="Low complexity" evidence="1">
    <location>
        <begin position="1125"/>
        <end position="1150"/>
    </location>
</feature>
<dbReference type="NCBIfam" id="TIGR01901">
    <property type="entry name" value="adhes_NPXG"/>
    <property type="match status" value="1"/>
</dbReference>
<protein>
    <recommendedName>
        <fullName evidence="2">Filamentous haemagglutinin FhaB/tRNA nuclease CdiA-like TPS domain-containing protein</fullName>
    </recommendedName>
</protein>
<dbReference type="InterPro" id="IPR011050">
    <property type="entry name" value="Pectin_lyase_fold/virulence"/>
</dbReference>
<evidence type="ECO:0000313" key="4">
    <source>
        <dbReference type="Proteomes" id="UP000230709"/>
    </source>
</evidence>
<sequence length="1150" mass="115704">MLHPAARSFRSRPSLDRALLAGVSALSLLTSPHDAEARPLGRAGVVSAPTTAVADALAGAAQATKIAKQAQSSLTRAAQAIQAMQAAQAAARAAAQAATAVVPNGLQPGGLVVDPRVHFTNGVSTTSGLWSNISAPVETVDPAGHDTVTLTQSAQRAIATWESFNVGKDTTVHFDQSAGNSANGNSWVVLNRIDATGRPSQIFGQIKAEGTVLIINPNGIIFTGSSQIDVHTLIAAAMDLNSFTGTANGAFKSSGDAYVPLTVDGLVQTTENGALILAPSDEANANTTFLNNGLFVNSAFQTVVDGSLASTGASALFSAALIPGQSNIGVEVEAGARIVTDISGSDNGGFVALLGPRVTNAGSITTSAGEIILAAGASVQIAEPASNSTQTFYSVRAGAGISGELLYTPPSVSDGSLVLNDVGGMLISQRGNVTLSGDAVEQLGLAEATTSITRAGSITIAANGAETSNQVLFGTESLTTILPEENGETILSDSASLAGFVGPRIDISAPYVDFQSGSFVYAPSATMTLTGAGLGNQPDGSAALPVGRVLMEAGSTIDLSGLAADRSVSDYLYTFKVTANDVADTPLAQSLIGQTVTIDLSLTGTRADGETWVGSPLFASSGAGYLGNVPQGIDQLLTKGGSLTIGGGYSVGNGAASAGFVDVAQAQGSTINVSGGLIQYTGAHVTTTQLVGSDGRRYDIGSADPFISYVGVAGQFIVDHSRWGVTETYTNRLISGGYNKAGYVDGVSAGSISVTAVNPIIEGDLVGDIVIGAQQRQLAQVGTGTGGAQATPTQLPNGASLAITMAASSYGLHDAVILDASASNVLGSDITLASSLSLPTNADGVSVLTYATDRLSAFGLGSITINGADTLAMTEQASLSVLAGGSIKLANVTAIDGALTAHGGSISISGATISSAVARSPGTLPATGVVGALTIGGNALLDVSGQWINDAGNYSDFTGALYINGGSVSLSTTNLSNGVSYDPNTMVVTATDYSPSIVLQRGSVIDVSSGGYVGANGKIATGSDGLPKGKGGNLTLLTYNGEWYGSTGVAQDTYYAFSGGYWAPQTATNANVIMDGTIYATGLSQGGPSLCRRRRSSSTATRRRSHRSPRAIRPARWCCRPPSSPTAGSGASSSPAPMAARPSPRAPRST</sequence>
<dbReference type="SUPFAM" id="SSF51126">
    <property type="entry name" value="Pectin lyase-like"/>
    <property type="match status" value="1"/>
</dbReference>
<keyword evidence="4" id="KW-1185">Reference proteome</keyword>
<dbReference type="AlphaFoldDB" id="A0A2D2D6V5"/>
<dbReference type="KEGG" id="mtw:CQW49_22220"/>
<dbReference type="InterPro" id="IPR050909">
    <property type="entry name" value="Bact_Autotransporter_VF"/>
</dbReference>
<proteinExistence type="predicted"/>
<dbReference type="InterPro" id="IPR012334">
    <property type="entry name" value="Pectin_lyas_fold"/>
</dbReference>
<dbReference type="SMART" id="SM00912">
    <property type="entry name" value="Haemagg_act"/>
    <property type="match status" value="1"/>
</dbReference>